<dbReference type="Pfam" id="PF08899">
    <property type="entry name" value="DUF1844"/>
    <property type="match status" value="1"/>
</dbReference>
<evidence type="ECO:0000313" key="2">
    <source>
        <dbReference type="EMBL" id="SBS75342.1"/>
    </source>
</evidence>
<dbReference type="EMBL" id="FLQS01000015">
    <property type="protein sequence ID" value="SBS75342.1"/>
    <property type="molecule type" value="Genomic_DNA"/>
</dbReference>
<evidence type="ECO:0008006" key="3">
    <source>
        <dbReference type="Google" id="ProtNLM"/>
    </source>
</evidence>
<feature type="region of interest" description="Disordered" evidence="1">
    <location>
        <begin position="137"/>
        <end position="157"/>
    </location>
</feature>
<sequence length="157" mass="16419">MTGTVYLRKYPWQTVGVGLHLLSLAYAGTVVRASLAGMTDPNTPPAATSDPRARDLADIPAVEVITRAAVMLMSAAAEKIGLSSPDPDASEHRDLDEARRLITALAGLVTASVEYLGPHAGPVRDGLKSLQLAFREASAAPDEPGSGPGEKYTGPVW</sequence>
<protein>
    <recommendedName>
        <fullName evidence="3">RecA/RadA recombinase</fullName>
    </recommendedName>
</protein>
<dbReference type="InterPro" id="IPR014995">
    <property type="entry name" value="DUF1844"/>
</dbReference>
<evidence type="ECO:0000256" key="1">
    <source>
        <dbReference type="SAM" id="MobiDB-lite"/>
    </source>
</evidence>
<dbReference type="AlphaFoldDB" id="A0A1Y5P9H7"/>
<organism evidence="2">
    <name type="scientific">uncultured Mycobacterium sp</name>
    <dbReference type="NCBI Taxonomy" id="171292"/>
    <lineage>
        <taxon>Bacteria</taxon>
        <taxon>Bacillati</taxon>
        <taxon>Actinomycetota</taxon>
        <taxon>Actinomycetes</taxon>
        <taxon>Mycobacteriales</taxon>
        <taxon>Mycobacteriaceae</taxon>
        <taxon>Mycobacterium</taxon>
        <taxon>environmental samples</taxon>
    </lineage>
</organism>
<gene>
    <name evidence="2" type="ORF">MHPYR_220017</name>
</gene>
<accession>A0A1Y5P9H7</accession>
<reference evidence="2" key="1">
    <citation type="submission" date="2016-03" db="EMBL/GenBank/DDBJ databases">
        <authorList>
            <person name="Ploux O."/>
        </authorList>
    </citation>
    <scope>NUCLEOTIDE SEQUENCE</scope>
    <source>
        <strain evidence="2">UC10</strain>
    </source>
</reference>
<proteinExistence type="predicted"/>
<name>A0A1Y5P9H7_9MYCO</name>